<evidence type="ECO:0000313" key="1">
    <source>
        <dbReference type="EMBL" id="KNZ53111.1"/>
    </source>
</evidence>
<proteinExistence type="predicted"/>
<organism evidence="1 2">
    <name type="scientific">Puccinia sorghi</name>
    <dbReference type="NCBI Taxonomy" id="27349"/>
    <lineage>
        <taxon>Eukaryota</taxon>
        <taxon>Fungi</taxon>
        <taxon>Dikarya</taxon>
        <taxon>Basidiomycota</taxon>
        <taxon>Pucciniomycotina</taxon>
        <taxon>Pucciniomycetes</taxon>
        <taxon>Pucciniales</taxon>
        <taxon>Pucciniaceae</taxon>
        <taxon>Puccinia</taxon>
    </lineage>
</organism>
<gene>
    <name evidence="1" type="ORF">VP01_333g7</name>
</gene>
<comment type="caution">
    <text evidence="1">The sequence shown here is derived from an EMBL/GenBank/DDBJ whole genome shotgun (WGS) entry which is preliminary data.</text>
</comment>
<reference evidence="1 2" key="1">
    <citation type="submission" date="2015-08" db="EMBL/GenBank/DDBJ databases">
        <title>Next Generation Sequencing and Analysis of the Genome of Puccinia sorghi L Schw, the Causal Agent of Maize Common Rust.</title>
        <authorList>
            <person name="Rochi L."/>
            <person name="Burguener G."/>
            <person name="Darino M."/>
            <person name="Turjanski A."/>
            <person name="Kreff E."/>
            <person name="Dieguez M.J."/>
            <person name="Sacco F."/>
        </authorList>
    </citation>
    <scope>NUCLEOTIDE SEQUENCE [LARGE SCALE GENOMIC DNA]</scope>
    <source>
        <strain evidence="1 2">RO10H11247</strain>
    </source>
</reference>
<name>A0A0L6UX29_9BASI</name>
<dbReference type="VEuPathDB" id="FungiDB:VP01_333g7"/>
<protein>
    <submittedName>
        <fullName evidence="1">Uncharacterized protein</fullName>
    </submittedName>
</protein>
<evidence type="ECO:0000313" key="2">
    <source>
        <dbReference type="Proteomes" id="UP000037035"/>
    </source>
</evidence>
<accession>A0A0L6UX29</accession>
<keyword evidence="2" id="KW-1185">Reference proteome</keyword>
<dbReference type="AlphaFoldDB" id="A0A0L6UX29"/>
<dbReference type="Proteomes" id="UP000037035">
    <property type="component" value="Unassembled WGS sequence"/>
</dbReference>
<dbReference type="EMBL" id="LAVV01008324">
    <property type="protein sequence ID" value="KNZ53111.1"/>
    <property type="molecule type" value="Genomic_DNA"/>
</dbReference>
<sequence length="260" mass="30114">MVFSIPDGTTQHPIVFHLNLLLSKVEEVCHLTKSYIKSSPILLQLRDSGSATLAIKRTIKKMCQEGIQVKTPIEVLLGFLKQIYWVWDVTFNTSEEIQQVFFYHCLNQPPCGSPQLNFQKKHVQASPPPCNWPDLKQKQILDWLLFPDYTRFISQTVTQCSNKCFSGLQGSSLKNFYPADSKSWEKFMKFWNSTTHSKTMASFEERYSELKHLLSRWLAVQEYLKNSILHVKEPFFIFISNSSENLLSLCKSLLHVVRGT</sequence>